<evidence type="ECO:0000256" key="4">
    <source>
        <dbReference type="PIRSR" id="PIRSR622684-1"/>
    </source>
</evidence>
<organism evidence="7 8">
    <name type="scientific">Theileria equi strain WA</name>
    <dbReference type="NCBI Taxonomy" id="1537102"/>
    <lineage>
        <taxon>Eukaryota</taxon>
        <taxon>Sar</taxon>
        <taxon>Alveolata</taxon>
        <taxon>Apicomplexa</taxon>
        <taxon>Aconoidasida</taxon>
        <taxon>Piroplasmida</taxon>
        <taxon>Theileriidae</taxon>
        <taxon>Theileria</taxon>
    </lineage>
</organism>
<dbReference type="PRINTS" id="PR00704">
    <property type="entry name" value="CALPAIN"/>
</dbReference>
<evidence type="ECO:0000256" key="5">
    <source>
        <dbReference type="PROSITE-ProRule" id="PRU00239"/>
    </source>
</evidence>
<dbReference type="InterPro" id="IPR022684">
    <property type="entry name" value="Calpain_cysteine_protease"/>
</dbReference>
<dbReference type="Proteomes" id="UP000031512">
    <property type="component" value="Chromosome 3"/>
</dbReference>
<dbReference type="Gene3D" id="3.90.70.10">
    <property type="entry name" value="Cysteine proteinases"/>
    <property type="match status" value="1"/>
</dbReference>
<protein>
    <recommendedName>
        <fullName evidence="6">Calpain catalytic domain-containing protein</fullName>
    </recommendedName>
</protein>
<dbReference type="InterPro" id="IPR001300">
    <property type="entry name" value="Peptidase_C2_calpain_cat"/>
</dbReference>
<name>L0B128_THEEQ</name>
<feature type="active site" evidence="4 5">
    <location>
        <position position="144"/>
    </location>
</feature>
<proteinExistence type="predicted"/>
<evidence type="ECO:0000256" key="3">
    <source>
        <dbReference type="ARBA" id="ARBA00022807"/>
    </source>
</evidence>
<dbReference type="EMBL" id="CP001670">
    <property type="protein sequence ID" value="AFZ81525.1"/>
    <property type="molecule type" value="Genomic_DNA"/>
</dbReference>
<dbReference type="eggNOG" id="KOG0045">
    <property type="taxonomic scope" value="Eukaryota"/>
</dbReference>
<dbReference type="SUPFAM" id="SSF54001">
    <property type="entry name" value="Cysteine proteinases"/>
    <property type="match status" value="1"/>
</dbReference>
<dbReference type="STRING" id="1537102.L0B128"/>
<feature type="domain" description="Calpain catalytic" evidence="6">
    <location>
        <begin position="114"/>
        <end position="443"/>
    </location>
</feature>
<evidence type="ECO:0000259" key="6">
    <source>
        <dbReference type="PROSITE" id="PS50203"/>
    </source>
</evidence>
<dbReference type="Pfam" id="PF00648">
    <property type="entry name" value="Peptidase_C2"/>
    <property type="match status" value="1"/>
</dbReference>
<accession>L0B128</accession>
<evidence type="ECO:0000313" key="7">
    <source>
        <dbReference type="EMBL" id="AFZ81525.1"/>
    </source>
</evidence>
<dbReference type="OrthoDB" id="167576at2759"/>
<dbReference type="GO" id="GO:0006508">
    <property type="term" value="P:proteolysis"/>
    <property type="evidence" value="ECO:0007669"/>
    <property type="project" value="UniProtKB-KW"/>
</dbReference>
<feature type="active site" evidence="4 5">
    <location>
        <position position="384"/>
    </location>
</feature>
<dbReference type="SUPFAM" id="SSF49758">
    <property type="entry name" value="Calpain large subunit, middle domain (domain III)"/>
    <property type="match status" value="1"/>
</dbReference>
<feature type="active site" evidence="4 5">
    <location>
        <position position="359"/>
    </location>
</feature>
<keyword evidence="2 5" id="KW-0378">Hydrolase</keyword>
<dbReference type="Gene3D" id="2.60.120.380">
    <property type="match status" value="1"/>
</dbReference>
<dbReference type="AlphaFoldDB" id="L0B128"/>
<keyword evidence="3 5" id="KW-0788">Thiol protease</keyword>
<dbReference type="InterPro" id="IPR036213">
    <property type="entry name" value="Calpain_III_sf"/>
</dbReference>
<dbReference type="InterPro" id="IPR051297">
    <property type="entry name" value="PalB/RIM13"/>
</dbReference>
<dbReference type="GeneID" id="15805752"/>
<evidence type="ECO:0000313" key="8">
    <source>
        <dbReference type="Proteomes" id="UP000031512"/>
    </source>
</evidence>
<sequence length="956" mass="108084">MSVKYANRNENEEHIGSDKLIDPLILNDSYIDSSCYPPWNLVHEYSNDKNNYDIDWKCKIFGSRSGTKTEIEDTRLDSDNEQTCESKSGMSSLWVDPSGCLELNTKQNSKFKGWIRYLSSVEGVAIFKNVPCSTRIVQGYVGDCSLLASLSSLSEYERLHKVKLLTSAISLLDTKKIASALEEHQLSNSLCLESFDISIGCKLFFNGSPRCIFVDDYVPIREDGKLLCAHSKDSRELWVTLLEKAFVQLLGRSYTIQATNPGIDIYRLTEWIPEIIQLPSYLNSKKSTESTSRFINYSIDINPPSDTLRWKRIWDNLYSGFNTGACVVCLGTSEIWDAVPSGLGFTEGISSSSGIVSCHAYSVLKVAEVNLGKGDVARLLFLKNPWGKIRWKKKYSPTDKNSWNKNVCKGLNYYPDTHDDGTFWISWEDVLDWFSHLYICWNPKLFSFNTTLHLKWERSELFMNSIVPEDIYLSVFNPQIQLQVSFDEYNAVTVYLLLLQHRNSTKSSFKYLTMHAFKQDTPVICPSMPHVQGVYSNGECILLKFTLIKEFAAKSPFTNNNYTDIQIRADNPNKRNDPSTLASLILAADTCIKCQEPEPILTILLSYYMKKMEKSSFYTLKAYSTGKIKLKEAPSAIGNNWIMNTCEGKWNENSSGGNPNDIVQFFNNPHFRLEFEMDTNVIIILESESPFSVNLRIFKGRAATVRALKTKQVMSSNDYKIHACAISSYLGAGKYTIIPSTFKQGSCGNFRIVIHSEQPSSIFKIPYPALTELSIDVINSDLLSNYHKYTLKTTDIVNIVVTAPTLISIRILFKKNLAHKIAIFGSSNTTKFPKFKDSSSFCTTDVTCCINGEMFCSDISCAHCGGPCGRFFEFDQLEHPLEYSMGYDMCVYSDLHGGISKNGKKQSAAAQQVFQRKSVVNFTLVELLPSYLPYRLVSYGSSTINIISNRDIKTII</sequence>
<dbReference type="InterPro" id="IPR022683">
    <property type="entry name" value="Calpain_III"/>
</dbReference>
<dbReference type="Pfam" id="PF01067">
    <property type="entry name" value="Calpain_III"/>
    <property type="match status" value="1"/>
</dbReference>
<dbReference type="PROSITE" id="PS50203">
    <property type="entry name" value="CALPAIN_CAT"/>
    <property type="match status" value="1"/>
</dbReference>
<dbReference type="PANTHER" id="PTHR46143:SF1">
    <property type="entry name" value="CALPAIN-7"/>
    <property type="match status" value="1"/>
</dbReference>
<gene>
    <name evidence="7" type="ORF">BEWA_009390</name>
</gene>
<dbReference type="SMART" id="SM00720">
    <property type="entry name" value="calpain_III"/>
    <property type="match status" value="1"/>
</dbReference>
<evidence type="ECO:0000256" key="2">
    <source>
        <dbReference type="ARBA" id="ARBA00022801"/>
    </source>
</evidence>
<dbReference type="InterPro" id="IPR022682">
    <property type="entry name" value="Calpain_domain_III"/>
</dbReference>
<dbReference type="InterPro" id="IPR038765">
    <property type="entry name" value="Papain-like_cys_pep_sf"/>
</dbReference>
<evidence type="ECO:0000256" key="1">
    <source>
        <dbReference type="ARBA" id="ARBA00022670"/>
    </source>
</evidence>
<reference evidence="7 8" key="1">
    <citation type="journal article" date="2012" name="BMC Genomics">
        <title>Comparative genomic analysis and phylogenetic position of Theileria equi.</title>
        <authorList>
            <person name="Kappmeyer L.S."/>
            <person name="Thiagarajan M."/>
            <person name="Herndon D.R."/>
            <person name="Ramsay J.D."/>
            <person name="Caler E."/>
            <person name="Djikeng A."/>
            <person name="Gillespie J.J."/>
            <person name="Lau A.O."/>
            <person name="Roalson E.H."/>
            <person name="Silva J.C."/>
            <person name="Silva M.G."/>
            <person name="Suarez C.E."/>
            <person name="Ueti M.W."/>
            <person name="Nene V.M."/>
            <person name="Mealey R.H."/>
            <person name="Knowles D.P."/>
            <person name="Brayton K.A."/>
        </authorList>
    </citation>
    <scope>NUCLEOTIDE SEQUENCE [LARGE SCALE GENOMIC DNA]</scope>
    <source>
        <strain evidence="7 8">WA</strain>
    </source>
</reference>
<dbReference type="KEGG" id="beq:BEWA_009390"/>
<keyword evidence="8" id="KW-1185">Reference proteome</keyword>
<keyword evidence="1 5" id="KW-0645">Protease</keyword>
<dbReference type="RefSeq" id="XP_004831191.1">
    <property type="nucleotide sequence ID" value="XM_004831134.1"/>
</dbReference>
<dbReference type="PANTHER" id="PTHR46143">
    <property type="entry name" value="CALPAIN-7"/>
    <property type="match status" value="1"/>
</dbReference>
<dbReference type="GO" id="GO:0004198">
    <property type="term" value="F:calcium-dependent cysteine-type endopeptidase activity"/>
    <property type="evidence" value="ECO:0007669"/>
    <property type="project" value="InterPro"/>
</dbReference>
<dbReference type="VEuPathDB" id="PiroplasmaDB:BEWA_009390"/>
<dbReference type="SMART" id="SM00230">
    <property type="entry name" value="CysPc"/>
    <property type="match status" value="1"/>
</dbReference>